<reference evidence="1" key="1">
    <citation type="submission" date="2021-01" db="EMBL/GenBank/DDBJ databases">
        <title>Chromosome-level genome assembly of a human fungal pathogen reveals clustering of transcriptionally co-regulated genes.</title>
        <authorList>
            <person name="Voorhies M."/>
            <person name="Cohen S."/>
            <person name="Shea T.P."/>
            <person name="Petrus S."/>
            <person name="Munoz J.F."/>
            <person name="Poplawski S."/>
            <person name="Goldman W.E."/>
            <person name="Michael T."/>
            <person name="Cuomo C.A."/>
            <person name="Sil A."/>
            <person name="Beyhan S."/>
        </authorList>
    </citation>
    <scope>NUCLEOTIDE SEQUENCE</scope>
    <source>
        <strain evidence="1">WU24</strain>
    </source>
</reference>
<dbReference type="VEuPathDB" id="FungiDB:I7I51_05525"/>
<evidence type="ECO:0000313" key="2">
    <source>
        <dbReference type="Proteomes" id="UP000663671"/>
    </source>
</evidence>
<protein>
    <submittedName>
        <fullName evidence="1">Mod_r superfamily domain-containing protein</fullName>
    </submittedName>
</protein>
<sequence>MAIQQQHARLIPCQMMHYPQTTFHNLQK</sequence>
<proteinExistence type="predicted"/>
<dbReference type="AlphaFoldDB" id="A0A8A1M7Z1"/>
<accession>A0A8A1M7Z1</accession>
<gene>
    <name evidence="1" type="ORF">I7I51_05525</name>
</gene>
<organism evidence="1 2">
    <name type="scientific">Ajellomyces capsulatus</name>
    <name type="common">Darling's disease fungus</name>
    <name type="synonym">Histoplasma capsulatum</name>
    <dbReference type="NCBI Taxonomy" id="5037"/>
    <lineage>
        <taxon>Eukaryota</taxon>
        <taxon>Fungi</taxon>
        <taxon>Dikarya</taxon>
        <taxon>Ascomycota</taxon>
        <taxon>Pezizomycotina</taxon>
        <taxon>Eurotiomycetes</taxon>
        <taxon>Eurotiomycetidae</taxon>
        <taxon>Onygenales</taxon>
        <taxon>Ajellomycetaceae</taxon>
        <taxon>Histoplasma</taxon>
    </lineage>
</organism>
<dbReference type="Proteomes" id="UP000663671">
    <property type="component" value="Chromosome 4"/>
</dbReference>
<evidence type="ECO:0000313" key="1">
    <source>
        <dbReference type="EMBL" id="QSS60724.1"/>
    </source>
</evidence>
<name>A0A8A1M7Z1_AJECA</name>
<dbReference type="EMBL" id="CP069110">
    <property type="protein sequence ID" value="QSS60724.1"/>
    <property type="molecule type" value="Genomic_DNA"/>
</dbReference>